<dbReference type="EMBL" id="WJBU01000010">
    <property type="protein sequence ID" value="MRD48051.1"/>
    <property type="molecule type" value="Genomic_DNA"/>
</dbReference>
<proteinExistence type="predicted"/>
<feature type="domain" description="Dienelactone hydrolase" evidence="2">
    <location>
        <begin position="81"/>
        <end position="285"/>
    </location>
</feature>
<reference evidence="3 4" key="1">
    <citation type="submission" date="2019-11" db="EMBL/GenBank/DDBJ databases">
        <title>Caenimonas koreensis gen. nov., sp. nov., isolated from activated sludge.</title>
        <authorList>
            <person name="Seung H.R."/>
        </authorList>
    </citation>
    <scope>NUCLEOTIDE SEQUENCE [LARGE SCALE GENOMIC DNA]</scope>
    <source>
        <strain evidence="3 4">EMB320</strain>
    </source>
</reference>
<keyword evidence="1" id="KW-0378">Hydrolase</keyword>
<organism evidence="3 4">
    <name type="scientific">Caenimonas koreensis DSM 17982</name>
    <dbReference type="NCBI Taxonomy" id="1121255"/>
    <lineage>
        <taxon>Bacteria</taxon>
        <taxon>Pseudomonadati</taxon>
        <taxon>Pseudomonadota</taxon>
        <taxon>Betaproteobacteria</taxon>
        <taxon>Burkholderiales</taxon>
        <taxon>Comamonadaceae</taxon>
        <taxon>Caenimonas</taxon>
    </lineage>
</organism>
<comment type="caution">
    <text evidence="3">The sequence shown here is derived from an EMBL/GenBank/DDBJ whole genome shotgun (WGS) entry which is preliminary data.</text>
</comment>
<evidence type="ECO:0000256" key="1">
    <source>
        <dbReference type="ARBA" id="ARBA00022801"/>
    </source>
</evidence>
<dbReference type="PANTHER" id="PTHR22946">
    <property type="entry name" value="DIENELACTONE HYDROLASE DOMAIN-CONTAINING PROTEIN-RELATED"/>
    <property type="match status" value="1"/>
</dbReference>
<dbReference type="InterPro" id="IPR002925">
    <property type="entry name" value="Dienelactn_hydro"/>
</dbReference>
<dbReference type="Proteomes" id="UP000487350">
    <property type="component" value="Unassembled WGS sequence"/>
</dbReference>
<sequence>MPEFASPFASHLIKTPRSSVQEFSVHITTFAARAKTKRILANALAALSFIACSAAAAQDILRIPTSAPVNGQPFVEGVFAQPVGAKTDKPNPAVILIHAGGGWEVPVTSQYAKALNQAGFATLELRLFKNEAERAPTRMGYLQNLYDAMRFLGPQQNINPERISVAGFSFGGILALTSATSWAYERFGRGTGTRFAAHAPFYPLCYGYAAFAKAARATADLPADFMVRWTGAPVRIFAGGKDDYDDRDPKVCDELVSLVPEPQRKVMSVTLYPDATHGWDQPSASFFEKLACKGRGCMNRNVADAALTQKSIAELIEFVSAQAR</sequence>
<dbReference type="GO" id="GO:0052689">
    <property type="term" value="F:carboxylic ester hydrolase activity"/>
    <property type="evidence" value="ECO:0007669"/>
    <property type="project" value="UniProtKB-ARBA"/>
</dbReference>
<dbReference type="Pfam" id="PF01738">
    <property type="entry name" value="DLH"/>
    <property type="match status" value="1"/>
</dbReference>
<dbReference type="InterPro" id="IPR050261">
    <property type="entry name" value="FrsA_esterase"/>
</dbReference>
<dbReference type="InterPro" id="IPR029058">
    <property type="entry name" value="AB_hydrolase_fold"/>
</dbReference>
<dbReference type="SUPFAM" id="SSF53474">
    <property type="entry name" value="alpha/beta-Hydrolases"/>
    <property type="match status" value="1"/>
</dbReference>
<dbReference type="AlphaFoldDB" id="A0A844BC21"/>
<name>A0A844BC21_9BURK</name>
<evidence type="ECO:0000259" key="2">
    <source>
        <dbReference type="Pfam" id="PF01738"/>
    </source>
</evidence>
<keyword evidence="4" id="KW-1185">Reference proteome</keyword>
<evidence type="ECO:0000313" key="3">
    <source>
        <dbReference type="EMBL" id="MRD48051.1"/>
    </source>
</evidence>
<dbReference type="Gene3D" id="3.40.50.1820">
    <property type="entry name" value="alpha/beta hydrolase"/>
    <property type="match status" value="1"/>
</dbReference>
<dbReference type="PANTHER" id="PTHR22946:SF9">
    <property type="entry name" value="POLYKETIDE TRANSFERASE AF380"/>
    <property type="match status" value="1"/>
</dbReference>
<evidence type="ECO:0000313" key="4">
    <source>
        <dbReference type="Proteomes" id="UP000487350"/>
    </source>
</evidence>
<protein>
    <recommendedName>
        <fullName evidence="2">Dienelactone hydrolase domain-containing protein</fullName>
    </recommendedName>
</protein>
<gene>
    <name evidence="3" type="ORF">GHT07_12230</name>
</gene>
<accession>A0A844BC21</accession>